<evidence type="ECO:0000313" key="3">
    <source>
        <dbReference type="EMBL" id="PIL13716.1"/>
    </source>
</evidence>
<dbReference type="AlphaFoldDB" id="A0A2G8QWQ1"/>
<dbReference type="RefSeq" id="WP_099913747.1">
    <property type="nucleotide sequence ID" value="NZ_AWWI01000182.1"/>
</dbReference>
<feature type="region of interest" description="Disordered" evidence="1">
    <location>
        <begin position="46"/>
        <end position="65"/>
    </location>
</feature>
<accession>A0A2G8QWQ1</accession>
<name>A0A2G8QWQ1_9RHOB</name>
<dbReference type="Proteomes" id="UP000231259">
    <property type="component" value="Unassembled WGS sequence"/>
</dbReference>
<gene>
    <name evidence="3" type="ORF">P775_27520</name>
</gene>
<keyword evidence="2" id="KW-0812">Transmembrane</keyword>
<feature type="transmembrane region" description="Helical" evidence="2">
    <location>
        <begin position="20"/>
        <end position="42"/>
    </location>
</feature>
<organism evidence="3 4">
    <name type="scientific">Puniceibacterium antarcticum</name>
    <dbReference type="NCBI Taxonomy" id="1206336"/>
    <lineage>
        <taxon>Bacteria</taxon>
        <taxon>Pseudomonadati</taxon>
        <taxon>Pseudomonadota</taxon>
        <taxon>Alphaproteobacteria</taxon>
        <taxon>Rhodobacterales</taxon>
        <taxon>Paracoccaceae</taxon>
        <taxon>Puniceibacterium</taxon>
    </lineage>
</organism>
<proteinExistence type="predicted"/>
<reference evidence="3 4" key="1">
    <citation type="submission" date="2013-09" db="EMBL/GenBank/DDBJ databases">
        <title>Genome sequencing of Phaeobacter antarcticus sp. nov. SM1211.</title>
        <authorList>
            <person name="Zhang X.-Y."/>
            <person name="Liu C."/>
            <person name="Chen X.-L."/>
            <person name="Xie B.-B."/>
            <person name="Qin Q.-L."/>
            <person name="Rong J.-C."/>
            <person name="Zhang Y.-Z."/>
        </authorList>
    </citation>
    <scope>NUCLEOTIDE SEQUENCE [LARGE SCALE GENOMIC DNA]</scope>
    <source>
        <strain evidence="3 4">SM1211</strain>
    </source>
</reference>
<keyword evidence="2" id="KW-1133">Transmembrane helix</keyword>
<dbReference type="OrthoDB" id="7779177at2"/>
<sequence>MSAPDTNVKSEEKKHKASLLGIKAVMVYVAILLVGFVAWTFIQSDGPEGAETQIDGRTGAVVETE</sequence>
<keyword evidence="2" id="KW-0472">Membrane</keyword>
<keyword evidence="4" id="KW-1185">Reference proteome</keyword>
<protein>
    <submittedName>
        <fullName evidence="3">Uncharacterized protein</fullName>
    </submittedName>
</protein>
<evidence type="ECO:0000313" key="4">
    <source>
        <dbReference type="Proteomes" id="UP000231259"/>
    </source>
</evidence>
<evidence type="ECO:0000256" key="1">
    <source>
        <dbReference type="SAM" id="MobiDB-lite"/>
    </source>
</evidence>
<dbReference type="EMBL" id="AWWI01000182">
    <property type="protein sequence ID" value="PIL13716.1"/>
    <property type="molecule type" value="Genomic_DNA"/>
</dbReference>
<evidence type="ECO:0000256" key="2">
    <source>
        <dbReference type="SAM" id="Phobius"/>
    </source>
</evidence>
<comment type="caution">
    <text evidence="3">The sequence shown here is derived from an EMBL/GenBank/DDBJ whole genome shotgun (WGS) entry which is preliminary data.</text>
</comment>